<dbReference type="AlphaFoldDB" id="A0A6J6CR70"/>
<reference evidence="1" key="1">
    <citation type="submission" date="2020-05" db="EMBL/GenBank/DDBJ databases">
        <authorList>
            <person name="Chiriac C."/>
            <person name="Salcher M."/>
            <person name="Ghai R."/>
            <person name="Kavagutti S V."/>
        </authorList>
    </citation>
    <scope>NUCLEOTIDE SEQUENCE</scope>
</reference>
<organism evidence="1">
    <name type="scientific">freshwater metagenome</name>
    <dbReference type="NCBI Taxonomy" id="449393"/>
    <lineage>
        <taxon>unclassified sequences</taxon>
        <taxon>metagenomes</taxon>
        <taxon>ecological metagenomes</taxon>
    </lineage>
</organism>
<dbReference type="EMBL" id="CAEZSL010000210">
    <property type="protein sequence ID" value="CAB4553787.1"/>
    <property type="molecule type" value="Genomic_DNA"/>
</dbReference>
<sequence>MTRSVSNNECALRRREIAIRHVNGDALFAFGTQTISQQSQVQRSVAITGARFFNGRQLILKNSFSVVQQTANQRRFAVVNRACGSDTQNHQKYPSRLRSSMAESEKLSSARVAPRSVIRAAATSTRTSSTLLAVERTAPVQLASPTVR</sequence>
<protein>
    <submittedName>
        <fullName evidence="1">Unannotated protein</fullName>
    </submittedName>
</protein>
<evidence type="ECO:0000313" key="1">
    <source>
        <dbReference type="EMBL" id="CAB4553787.1"/>
    </source>
</evidence>
<name>A0A6J6CR70_9ZZZZ</name>
<accession>A0A6J6CR70</accession>
<proteinExistence type="predicted"/>
<gene>
    <name evidence="1" type="ORF">UFOPK1421_01460</name>
</gene>